<evidence type="ECO:0000259" key="2">
    <source>
        <dbReference type="PROSITE" id="PS50052"/>
    </source>
</evidence>
<feature type="region of interest" description="Disordered" evidence="1">
    <location>
        <begin position="211"/>
        <end position="297"/>
    </location>
</feature>
<proteinExistence type="predicted"/>
<dbReference type="PANTHER" id="PTHR13865">
    <property type="entry name" value="TIGHT JUNCTION PROTEIN"/>
    <property type="match status" value="1"/>
</dbReference>
<dbReference type="Proteomes" id="UP000694888">
    <property type="component" value="Unplaced"/>
</dbReference>
<evidence type="ECO:0000313" key="4">
    <source>
        <dbReference type="RefSeq" id="XP_012945825.2"/>
    </source>
</evidence>
<dbReference type="SUPFAM" id="SSF52540">
    <property type="entry name" value="P-loop containing nucleoside triphosphate hydrolases"/>
    <property type="match status" value="1"/>
</dbReference>
<feature type="compositionally biased region" description="Gly residues" evidence="1">
    <location>
        <begin position="601"/>
        <end position="610"/>
    </location>
</feature>
<feature type="compositionally biased region" description="Low complexity" evidence="1">
    <location>
        <begin position="555"/>
        <end position="564"/>
    </location>
</feature>
<feature type="non-terminal residue" evidence="4">
    <location>
        <position position="643"/>
    </location>
</feature>
<feature type="compositionally biased region" description="Polar residues" evidence="1">
    <location>
        <begin position="360"/>
        <end position="381"/>
    </location>
</feature>
<dbReference type="PROSITE" id="PS50052">
    <property type="entry name" value="GUANYLATE_KINASE_2"/>
    <property type="match status" value="1"/>
</dbReference>
<accession>A0ABM1ADW5</accession>
<feature type="region of interest" description="Disordered" evidence="1">
    <location>
        <begin position="357"/>
        <end position="643"/>
    </location>
</feature>
<feature type="compositionally biased region" description="Basic and acidic residues" evidence="1">
    <location>
        <begin position="523"/>
        <end position="534"/>
    </location>
</feature>
<feature type="compositionally biased region" description="Polar residues" evidence="1">
    <location>
        <begin position="535"/>
        <end position="553"/>
    </location>
</feature>
<dbReference type="InterPro" id="IPR008145">
    <property type="entry name" value="GK/Ca_channel_bsu"/>
</dbReference>
<feature type="domain" description="Guanylate kinase-like" evidence="2">
    <location>
        <begin position="1"/>
        <end position="176"/>
    </location>
</feature>
<dbReference type="PANTHER" id="PTHR13865:SF28">
    <property type="entry name" value="POLYCHAETOID, ISOFORM O"/>
    <property type="match status" value="1"/>
</dbReference>
<dbReference type="InterPro" id="IPR008144">
    <property type="entry name" value="Guanylate_kin-like_dom"/>
</dbReference>
<name>A0ABM1ADW5_APLCA</name>
<evidence type="ECO:0000256" key="1">
    <source>
        <dbReference type="SAM" id="MobiDB-lite"/>
    </source>
</evidence>
<dbReference type="RefSeq" id="XP_012945825.2">
    <property type="nucleotide sequence ID" value="XM_013090371.2"/>
</dbReference>
<dbReference type="SMART" id="SM00072">
    <property type="entry name" value="GuKc"/>
    <property type="match status" value="1"/>
</dbReference>
<feature type="compositionally biased region" description="Polar residues" evidence="1">
    <location>
        <begin position="237"/>
        <end position="248"/>
    </location>
</feature>
<feature type="compositionally biased region" description="Low complexity" evidence="1">
    <location>
        <begin position="401"/>
        <end position="414"/>
    </location>
</feature>
<reference evidence="4" key="1">
    <citation type="submission" date="2025-08" db="UniProtKB">
        <authorList>
            <consortium name="RefSeq"/>
        </authorList>
    </citation>
    <scope>IDENTIFICATION</scope>
</reference>
<evidence type="ECO:0000313" key="3">
    <source>
        <dbReference type="Proteomes" id="UP000694888"/>
    </source>
</evidence>
<dbReference type="InterPro" id="IPR027417">
    <property type="entry name" value="P-loop_NTPase"/>
</dbReference>
<feature type="compositionally biased region" description="Basic and acidic residues" evidence="1">
    <location>
        <begin position="417"/>
        <end position="446"/>
    </location>
</feature>
<protein>
    <submittedName>
        <fullName evidence="4">Tight junction protein ZO-2</fullName>
    </submittedName>
</protein>
<dbReference type="Gene3D" id="3.40.50.300">
    <property type="entry name" value="P-loop containing nucleotide triphosphate hydrolases"/>
    <property type="match status" value="1"/>
</dbReference>
<feature type="compositionally biased region" description="Basic and acidic residues" evidence="1">
    <location>
        <begin position="284"/>
        <end position="297"/>
    </location>
</feature>
<gene>
    <name evidence="4" type="primary">LOC101853136</name>
</gene>
<dbReference type="GeneID" id="101853136"/>
<keyword evidence="3" id="KW-1185">Reference proteome</keyword>
<feature type="compositionally biased region" description="Polar residues" evidence="1">
    <location>
        <begin position="613"/>
        <end position="623"/>
    </location>
</feature>
<dbReference type="Pfam" id="PF00625">
    <property type="entry name" value="Guanylate_kin"/>
    <property type="match status" value="1"/>
</dbReference>
<sequence length="643" mass="71453">MFEDEDSEDAGLASKFPAYERVLLRDADFMRPVVIYGAVSDIARERLLAEYPDRFDAPQVERSSSDGEKKGKSAIIRLGAIREAISRRKHCLLDVTPQNVDRLNYAQFHPVVVYLKADGKQAIKDVRSRWKTMSRNPRKLLEHNEKIERMYSHLFTGVLSHMGTDAWFPKLCKMIDTQQRQQVWMSEKQPTEDMSDDFMFPMSTRMSFGAGADSDLDLPRPRDDLDVSPLQKKRLVRSSSDPSVNTHENIPGIPPYPSPPTYKNQRIPSHDSRVSTSETSPRSPPRDADYQMHPEDRYYPSYYSDQMMHPSHYPANRAHIDPYATLTPSERLRPRVHAEHFQGGFDEFGPYRERLERSDQAASLSPGSVSQQGQPPMSSVAGQPPGPPSQGGQPGAYTDGSSQSSDSYSKYVSSPQNKHDDTKLREKFGSLHLSGREKSPGHDPYRFTRSTANPVTGNVDRAKLSDLSAKYRRQDSQTKGGPAVKSPGQTPSGQPPEVNGGQPVVKKKEPPPVPVKTYSLKQRGIEPDEMKMRNYENSNRAYNYSDVNNSSSRFGGPSPAGGSTPPLPPPPSSAALYMGQSDADRPYEYMSLRQAQDSLFAGGGGSGGGNNSRVDQSPQQLPSGTPPHHQNIHAGYSNNSNSN</sequence>
<organism evidence="3 4">
    <name type="scientific">Aplysia californica</name>
    <name type="common">California sea hare</name>
    <dbReference type="NCBI Taxonomy" id="6500"/>
    <lineage>
        <taxon>Eukaryota</taxon>
        <taxon>Metazoa</taxon>
        <taxon>Spiralia</taxon>
        <taxon>Lophotrochozoa</taxon>
        <taxon>Mollusca</taxon>
        <taxon>Gastropoda</taxon>
        <taxon>Heterobranchia</taxon>
        <taxon>Euthyneura</taxon>
        <taxon>Tectipleura</taxon>
        <taxon>Aplysiida</taxon>
        <taxon>Aplysioidea</taxon>
        <taxon>Aplysiidae</taxon>
        <taxon>Aplysia</taxon>
    </lineage>
</organism>